<organism evidence="7 8">
    <name type="scientific">Archangium lansingense</name>
    <dbReference type="NCBI Taxonomy" id="2995310"/>
    <lineage>
        <taxon>Bacteria</taxon>
        <taxon>Pseudomonadati</taxon>
        <taxon>Myxococcota</taxon>
        <taxon>Myxococcia</taxon>
        <taxon>Myxococcales</taxon>
        <taxon>Cystobacterineae</taxon>
        <taxon>Archangiaceae</taxon>
        <taxon>Archangium</taxon>
    </lineage>
</organism>
<feature type="transmembrane region" description="Helical" evidence="5">
    <location>
        <begin position="121"/>
        <end position="139"/>
    </location>
</feature>
<keyword evidence="2 5" id="KW-0812">Transmembrane</keyword>
<accession>A0ABT3ZWU9</accession>
<evidence type="ECO:0000313" key="7">
    <source>
        <dbReference type="EMBL" id="MCY1073870.1"/>
    </source>
</evidence>
<dbReference type="Pfam" id="PF01694">
    <property type="entry name" value="Rhomboid"/>
    <property type="match status" value="1"/>
</dbReference>
<keyword evidence="3 5" id="KW-1133">Transmembrane helix</keyword>
<proteinExistence type="predicted"/>
<evidence type="ECO:0000259" key="6">
    <source>
        <dbReference type="Pfam" id="PF01694"/>
    </source>
</evidence>
<feature type="transmembrane region" description="Helical" evidence="5">
    <location>
        <begin position="12"/>
        <end position="31"/>
    </location>
</feature>
<dbReference type="InterPro" id="IPR050925">
    <property type="entry name" value="Rhomboid_protease_S54"/>
</dbReference>
<protein>
    <submittedName>
        <fullName evidence="7">Rhomboid family intramembrane serine protease</fullName>
    </submittedName>
</protein>
<feature type="transmembrane region" description="Helical" evidence="5">
    <location>
        <begin position="89"/>
        <end position="109"/>
    </location>
</feature>
<keyword evidence="4 5" id="KW-0472">Membrane</keyword>
<evidence type="ECO:0000256" key="3">
    <source>
        <dbReference type="ARBA" id="ARBA00022989"/>
    </source>
</evidence>
<feature type="domain" description="Peptidase S54 rhomboid" evidence="6">
    <location>
        <begin position="86"/>
        <end position="233"/>
    </location>
</feature>
<dbReference type="SUPFAM" id="SSF144091">
    <property type="entry name" value="Rhomboid-like"/>
    <property type="match status" value="1"/>
</dbReference>
<comment type="caution">
    <text evidence="7">The sequence shown here is derived from an EMBL/GenBank/DDBJ whole genome shotgun (WGS) entry which is preliminary data.</text>
</comment>
<dbReference type="GO" id="GO:0006508">
    <property type="term" value="P:proteolysis"/>
    <property type="evidence" value="ECO:0007669"/>
    <property type="project" value="UniProtKB-KW"/>
</dbReference>
<dbReference type="InterPro" id="IPR022764">
    <property type="entry name" value="Peptidase_S54_rhomboid_dom"/>
</dbReference>
<dbReference type="RefSeq" id="WP_267532859.1">
    <property type="nucleotide sequence ID" value="NZ_JAPNKA010000001.1"/>
</dbReference>
<dbReference type="Gene3D" id="1.20.1540.10">
    <property type="entry name" value="Rhomboid-like"/>
    <property type="match status" value="1"/>
</dbReference>
<feature type="transmembrane region" description="Helical" evidence="5">
    <location>
        <begin position="145"/>
        <end position="165"/>
    </location>
</feature>
<dbReference type="Proteomes" id="UP001207654">
    <property type="component" value="Unassembled WGS sequence"/>
</dbReference>
<evidence type="ECO:0000256" key="5">
    <source>
        <dbReference type="SAM" id="Phobius"/>
    </source>
</evidence>
<keyword evidence="7" id="KW-0645">Protease</keyword>
<dbReference type="InterPro" id="IPR035952">
    <property type="entry name" value="Rhomboid-like_sf"/>
</dbReference>
<keyword evidence="8" id="KW-1185">Reference proteome</keyword>
<comment type="subcellular location">
    <subcellularLocation>
        <location evidence="1">Membrane</location>
        <topology evidence="1">Multi-pass membrane protein</topology>
    </subcellularLocation>
</comment>
<dbReference type="EMBL" id="JAPNKA010000001">
    <property type="protein sequence ID" value="MCY1073870.1"/>
    <property type="molecule type" value="Genomic_DNA"/>
</dbReference>
<dbReference type="PANTHER" id="PTHR43731:SF26">
    <property type="entry name" value="RHOMBOID-LIKE PROTEIN 10, CHLOROPLASTIC"/>
    <property type="match status" value="1"/>
</dbReference>
<reference evidence="7 8" key="1">
    <citation type="submission" date="2022-11" db="EMBL/GenBank/DDBJ databases">
        <title>Minimal conservation of predation-associated metabolite biosynthetic gene clusters underscores biosynthetic potential of Myxococcota including descriptions for ten novel species: Archangium lansinium sp. nov., Myxococcus landrumus sp. nov., Nannocystis bai.</title>
        <authorList>
            <person name="Ahearne A."/>
            <person name="Stevens C."/>
            <person name="Phillips K."/>
        </authorList>
    </citation>
    <scope>NUCLEOTIDE SEQUENCE [LARGE SCALE GENOMIC DNA]</scope>
    <source>
        <strain evidence="7 8">MIWBW</strain>
    </source>
</reference>
<dbReference type="PANTHER" id="PTHR43731">
    <property type="entry name" value="RHOMBOID PROTEASE"/>
    <property type="match status" value="1"/>
</dbReference>
<evidence type="ECO:0000313" key="8">
    <source>
        <dbReference type="Proteomes" id="UP001207654"/>
    </source>
</evidence>
<dbReference type="GO" id="GO:0008233">
    <property type="term" value="F:peptidase activity"/>
    <property type="evidence" value="ECO:0007669"/>
    <property type="project" value="UniProtKB-KW"/>
</dbReference>
<evidence type="ECO:0000256" key="1">
    <source>
        <dbReference type="ARBA" id="ARBA00004141"/>
    </source>
</evidence>
<evidence type="ECO:0000256" key="4">
    <source>
        <dbReference type="ARBA" id="ARBA00023136"/>
    </source>
</evidence>
<name>A0ABT3ZWU9_9BACT</name>
<feature type="transmembrane region" description="Helical" evidence="5">
    <location>
        <begin position="215"/>
        <end position="234"/>
    </location>
</feature>
<evidence type="ECO:0000256" key="2">
    <source>
        <dbReference type="ARBA" id="ARBA00022692"/>
    </source>
</evidence>
<keyword evidence="7" id="KW-0378">Hydrolase</keyword>
<sequence length="255" mass="27343">MIPLSDDNPTLRTPIVTYLLLGAIGATWVFVQGAGLDAKVLSASVCNLGLVPGELTGLAPPGLAVPLGPGLDCVVGNEAINRFTPITSMFLHAGWGHILGNCLFFWVFGNNVEDSMGRLRFLLFYLVCGLAAAAAQVVVDPASPIPVVGASGAISGVMGAYLILYPRVRVNMLFIIFIIIRVIPLPAWVVLLWWFGIQVITGLPQLNQLKPEGGVAVWAHVGGFIAGLVLVKLFENRALTSQRTGWRHRLHPDHP</sequence>
<feature type="transmembrane region" description="Helical" evidence="5">
    <location>
        <begin position="172"/>
        <end position="195"/>
    </location>
</feature>
<gene>
    <name evidence="7" type="ORF">OV287_05180</name>
</gene>